<protein>
    <submittedName>
        <fullName evidence="4">Hemin-binding lipoprotein</fullName>
    </submittedName>
</protein>
<dbReference type="Gene3D" id="3.90.76.10">
    <property type="entry name" value="Dipeptide-binding Protein, Domain 1"/>
    <property type="match status" value="1"/>
</dbReference>
<evidence type="ECO:0000313" key="4">
    <source>
        <dbReference type="EMBL" id="SUA78155.1"/>
    </source>
</evidence>
<gene>
    <name evidence="4" type="primary">hbpA_2</name>
    <name evidence="4" type="ORF">NCTC13160_02376</name>
</gene>
<dbReference type="STRING" id="93220.A6P55_09390"/>
<comment type="similarity">
    <text evidence="1">Belongs to the bacterial solute-binding protein 5 family.</text>
</comment>
<dbReference type="CDD" id="cd00995">
    <property type="entry name" value="PBP2_NikA_DppA_OppA_like"/>
    <property type="match status" value="1"/>
</dbReference>
<dbReference type="Pfam" id="PF00496">
    <property type="entry name" value="SBP_bac_5"/>
    <property type="match status" value="1"/>
</dbReference>
<dbReference type="InterPro" id="IPR039424">
    <property type="entry name" value="SBP_5"/>
</dbReference>
<sequence>MNRITGRRAIARVASGFRVGAAVGAVALGVMGVLGAVGVSGNAAAAEKSAPAVDRNTLVVALDKEIQSLDALVTASGDSQRYAMSIFDTLYGFDDKGNIVPRMATSYAMSSDGLAYTFKLRPNIKFHNGDPFTSADVKYSIERVVDPVTKSTRRPYFAPVIEGVDTPDPLTVRIRLKQPDGVFLNKIAGFLFIVPQKYTSSLPNVEAFAAAPIGTGPYRVKANKVGQYLELERFDDFYGDKPAIKTLVFKYIPEPSSRVNAIVSGEVDIAAMIPLAEVARLRQDAALDVITNPVSSPMHVRLYSNVPDSPLAKRDVRLALNYAIDANAIIKGVFHGVGAPMGTFISKYFPYGGDPSVKPYPYDPAKARALLKQAGYPNGFPIKLYDAVGTPKEFAEALAAYWGQVGVKVDINRIDYAAWSRLNNTHKTGPMTTTQFTNAIYDPIHPVAGSFSKDGAWSDYYNPEVEALLKQLETTTGAQARGELFRKIGKILHDDASAVLVTELFNVFAKKKSLTWEVQQGSGFLNFRKVAWH</sequence>
<name>A0A378YLU0_9BURK</name>
<dbReference type="AlphaFoldDB" id="A0A378YLU0"/>
<dbReference type="PANTHER" id="PTHR30290">
    <property type="entry name" value="PERIPLASMIC BINDING COMPONENT OF ABC TRANSPORTER"/>
    <property type="match status" value="1"/>
</dbReference>
<proteinExistence type="inferred from homology"/>
<dbReference type="Proteomes" id="UP000254573">
    <property type="component" value="Unassembled WGS sequence"/>
</dbReference>
<evidence type="ECO:0000259" key="3">
    <source>
        <dbReference type="Pfam" id="PF00496"/>
    </source>
</evidence>
<accession>A0A378YLU0</accession>
<dbReference type="GO" id="GO:0030288">
    <property type="term" value="C:outer membrane-bounded periplasmic space"/>
    <property type="evidence" value="ECO:0007669"/>
    <property type="project" value="UniProtKB-ARBA"/>
</dbReference>
<dbReference type="Gene3D" id="3.10.105.10">
    <property type="entry name" value="Dipeptide-binding Protein, Domain 3"/>
    <property type="match status" value="1"/>
</dbReference>
<keyword evidence="2" id="KW-0732">Signal</keyword>
<dbReference type="InterPro" id="IPR000914">
    <property type="entry name" value="SBP_5_dom"/>
</dbReference>
<dbReference type="RefSeq" id="WP_255315189.1">
    <property type="nucleotide sequence ID" value="NZ_CP009553.3"/>
</dbReference>
<evidence type="ECO:0000256" key="1">
    <source>
        <dbReference type="ARBA" id="ARBA00005695"/>
    </source>
</evidence>
<dbReference type="EMBL" id="UGSG01000001">
    <property type="protein sequence ID" value="SUA78155.1"/>
    <property type="molecule type" value="Genomic_DNA"/>
</dbReference>
<evidence type="ECO:0000256" key="2">
    <source>
        <dbReference type="ARBA" id="ARBA00022729"/>
    </source>
</evidence>
<keyword evidence="4" id="KW-0449">Lipoprotein</keyword>
<organism evidence="4 5">
    <name type="scientific">Pandoraea pnomenusa</name>
    <dbReference type="NCBI Taxonomy" id="93220"/>
    <lineage>
        <taxon>Bacteria</taxon>
        <taxon>Pseudomonadati</taxon>
        <taxon>Pseudomonadota</taxon>
        <taxon>Betaproteobacteria</taxon>
        <taxon>Burkholderiales</taxon>
        <taxon>Burkholderiaceae</taxon>
        <taxon>Pandoraea</taxon>
    </lineage>
</organism>
<dbReference type="GO" id="GO:1904680">
    <property type="term" value="F:peptide transmembrane transporter activity"/>
    <property type="evidence" value="ECO:0007669"/>
    <property type="project" value="TreeGrafter"/>
</dbReference>
<dbReference type="InterPro" id="IPR030678">
    <property type="entry name" value="Peptide/Ni-bd"/>
</dbReference>
<reference evidence="4 5" key="1">
    <citation type="submission" date="2018-06" db="EMBL/GenBank/DDBJ databases">
        <authorList>
            <consortium name="Pathogen Informatics"/>
            <person name="Doyle S."/>
        </authorList>
    </citation>
    <scope>NUCLEOTIDE SEQUENCE [LARGE SCALE GENOMIC DNA]</scope>
    <source>
        <strain evidence="4 5">NCTC13160</strain>
    </source>
</reference>
<dbReference type="PIRSF" id="PIRSF002741">
    <property type="entry name" value="MppA"/>
    <property type="match status" value="1"/>
</dbReference>
<feature type="domain" description="Solute-binding protein family 5" evidence="3">
    <location>
        <begin position="98"/>
        <end position="454"/>
    </location>
</feature>
<evidence type="ECO:0000313" key="5">
    <source>
        <dbReference type="Proteomes" id="UP000254573"/>
    </source>
</evidence>
<dbReference type="Gene3D" id="3.40.190.10">
    <property type="entry name" value="Periplasmic binding protein-like II"/>
    <property type="match status" value="1"/>
</dbReference>
<dbReference type="PANTHER" id="PTHR30290:SF38">
    <property type="entry name" value="D,D-DIPEPTIDE-BINDING PERIPLASMIC PROTEIN DDPA-RELATED"/>
    <property type="match status" value="1"/>
</dbReference>
<dbReference type="GO" id="GO:0015833">
    <property type="term" value="P:peptide transport"/>
    <property type="evidence" value="ECO:0007669"/>
    <property type="project" value="TreeGrafter"/>
</dbReference>
<dbReference type="SUPFAM" id="SSF53850">
    <property type="entry name" value="Periplasmic binding protein-like II"/>
    <property type="match status" value="1"/>
</dbReference>
<dbReference type="GO" id="GO:0043190">
    <property type="term" value="C:ATP-binding cassette (ABC) transporter complex"/>
    <property type="evidence" value="ECO:0007669"/>
    <property type="project" value="InterPro"/>
</dbReference>